<dbReference type="InterPro" id="IPR036259">
    <property type="entry name" value="MFS_trans_sf"/>
</dbReference>
<dbReference type="SUPFAM" id="SSF103473">
    <property type="entry name" value="MFS general substrate transporter"/>
    <property type="match status" value="1"/>
</dbReference>
<feature type="transmembrane region" description="Helical" evidence="2">
    <location>
        <begin position="53"/>
        <end position="73"/>
    </location>
</feature>
<feature type="transmembrane region" description="Helical" evidence="2">
    <location>
        <begin position="149"/>
        <end position="172"/>
    </location>
</feature>
<keyword evidence="4" id="KW-1185">Reference proteome</keyword>
<dbReference type="PANTHER" id="PTHR11360:SF293">
    <property type="entry name" value="HERMES, ISOFORM A"/>
    <property type="match status" value="1"/>
</dbReference>
<feature type="transmembrane region" description="Helical" evidence="2">
    <location>
        <begin position="522"/>
        <end position="542"/>
    </location>
</feature>
<feature type="region of interest" description="Disordered" evidence="1">
    <location>
        <begin position="1"/>
        <end position="27"/>
    </location>
</feature>
<keyword evidence="2" id="KW-0812">Transmembrane</keyword>
<dbReference type="Pfam" id="PF07690">
    <property type="entry name" value="MFS_1"/>
    <property type="match status" value="2"/>
</dbReference>
<feature type="compositionally biased region" description="Polar residues" evidence="1">
    <location>
        <begin position="334"/>
        <end position="350"/>
    </location>
</feature>
<reference evidence="3" key="2">
    <citation type="submission" date="2025-05" db="UniProtKB">
        <authorList>
            <consortium name="EnsemblMetazoa"/>
        </authorList>
    </citation>
    <scope>IDENTIFICATION</scope>
</reference>
<feature type="transmembrane region" description="Helical" evidence="2">
    <location>
        <begin position="210"/>
        <end position="231"/>
    </location>
</feature>
<feature type="transmembrane region" description="Helical" evidence="2">
    <location>
        <begin position="548"/>
        <end position="571"/>
    </location>
</feature>
<name>A0ABM5JF21_DRORH</name>
<dbReference type="Proteomes" id="UP001652680">
    <property type="component" value="Unassembled WGS sequence"/>
</dbReference>
<protein>
    <recommendedName>
        <fullName evidence="5">Monocarboxylate transporter 13</fullName>
    </recommendedName>
</protein>
<dbReference type="InterPro" id="IPR050327">
    <property type="entry name" value="Proton-linked_MCT"/>
</dbReference>
<evidence type="ECO:0008006" key="5">
    <source>
        <dbReference type="Google" id="ProtNLM"/>
    </source>
</evidence>
<feature type="transmembrane region" description="Helical" evidence="2">
    <location>
        <begin position="184"/>
        <end position="204"/>
    </location>
</feature>
<dbReference type="PANTHER" id="PTHR11360">
    <property type="entry name" value="MONOCARBOXYLATE TRANSPORTER"/>
    <property type="match status" value="1"/>
</dbReference>
<feature type="transmembrane region" description="Helical" evidence="2">
    <location>
        <begin position="93"/>
        <end position="117"/>
    </location>
</feature>
<feature type="transmembrane region" description="Helical" evidence="2">
    <location>
        <begin position="456"/>
        <end position="479"/>
    </location>
</feature>
<feature type="compositionally biased region" description="Polar residues" evidence="1">
    <location>
        <begin position="1"/>
        <end position="14"/>
    </location>
</feature>
<feature type="compositionally biased region" description="Low complexity" evidence="1">
    <location>
        <begin position="362"/>
        <end position="381"/>
    </location>
</feature>
<evidence type="ECO:0000313" key="4">
    <source>
        <dbReference type="Proteomes" id="UP001652680"/>
    </source>
</evidence>
<feature type="region of interest" description="Disordered" evidence="1">
    <location>
        <begin position="312"/>
        <end position="381"/>
    </location>
</feature>
<sequence>MRKENFISTQNAKPVNNKDNKLNGSTNETKNKAVSLLNKKDDREYDLVPPDGGWGWLVLLGSCLTNILIPGTIKSFGVLFSEFTEAFNSSPTKAAWIPALCYFLYSSLGPVSSILSVKYSYRTVTLLGGASASLGMILSFWASSIEYLYISYGVLVGIGAGLSFPPTVYIVTSYFAKLRGLANGLCISGSALGSIILPPLLRWLLETYGYHGSCLIMGGITLNVFVAALFYEPVEQHMIRVRRARQSLEDIPEEEDIGIVMKFENVDESASNNEQAEKQLLPFNTPPSPLYLPEDEKLQFVRSASAAVVQSYSKPGDEFQPRSRKISTPVRLPQRNQTFTPGQLNSQSSLYAVPEDRSSSNKLTLRNSSKSRLSKRSPSTSSFLYVSTPYHGSTLSFQPKEFSSHLSLRSMTSSGTGVAGGSTGPDGSQTDVATRSKALPSQRLKFFDLSLLKDPMYLVILISNSTNAISYTNFIILLPSFGEARGFNKSLSAYLLSVVSATDLIGRIGGSALSDMGYIPKTWYFVGGLSISGLSLAFLPFAWSYSSVCFWCALFGLASGIYVGITAVIMADMLGTERLTSSYGISLFVNGLLQLVGPPLCNYWFEAVNDYNPLFHALGLTLLAGASLWSFMPWINRRKAKTEEQLEAQIDEEAVHIH</sequence>
<evidence type="ECO:0000313" key="3">
    <source>
        <dbReference type="EnsemblMetazoa" id="XP_044317423.1"/>
    </source>
</evidence>
<dbReference type="EnsemblMetazoa" id="XM_044461488.1">
    <property type="protein sequence ID" value="XP_044317423.1"/>
    <property type="gene ID" value="LOC123038038"/>
</dbReference>
<feature type="transmembrane region" description="Helical" evidence="2">
    <location>
        <begin position="611"/>
        <end position="631"/>
    </location>
</feature>
<dbReference type="GeneID" id="123038038"/>
<accession>A0ABM5JF21</accession>
<evidence type="ECO:0000256" key="2">
    <source>
        <dbReference type="SAM" id="Phobius"/>
    </source>
</evidence>
<keyword evidence="2" id="KW-0472">Membrane</keyword>
<dbReference type="InterPro" id="IPR011701">
    <property type="entry name" value="MFS"/>
</dbReference>
<dbReference type="CDD" id="cd17352">
    <property type="entry name" value="MFS_MCT_SLC16"/>
    <property type="match status" value="1"/>
</dbReference>
<proteinExistence type="predicted"/>
<dbReference type="RefSeq" id="XP_044317423.1">
    <property type="nucleotide sequence ID" value="XM_044461488.1"/>
</dbReference>
<reference evidence="4" key="1">
    <citation type="journal article" date="2021" name="Elife">
        <title>Highly contiguous assemblies of 101 drosophilid genomes.</title>
        <authorList>
            <person name="Kim B.Y."/>
            <person name="Wang J.R."/>
            <person name="Miller D.E."/>
            <person name="Barmina O."/>
            <person name="Delaney E."/>
            <person name="Thompson A."/>
            <person name="Comeault A.A."/>
            <person name="Peede D."/>
            <person name="D'Agostino E.R."/>
            <person name="Pelaez J."/>
            <person name="Aguilar J.M."/>
            <person name="Haji D."/>
            <person name="Matsunaga T."/>
            <person name="Armstrong E.E."/>
            <person name="Zych M."/>
            <person name="Ogawa Y."/>
            <person name="Stamenkovic-Radak M."/>
            <person name="Jelic M."/>
            <person name="Veselinovic M.S."/>
            <person name="Tanaskovic M."/>
            <person name="Eric P."/>
            <person name="Gao J.J."/>
            <person name="Katoh T.K."/>
            <person name="Toda M.J."/>
            <person name="Watabe H."/>
            <person name="Watada M."/>
            <person name="Davis J.S."/>
            <person name="Moyle L.C."/>
            <person name="Manoli G."/>
            <person name="Bertolini E."/>
            <person name="Kostal V."/>
            <person name="Hawley R.S."/>
            <person name="Takahashi A."/>
            <person name="Jones C.D."/>
            <person name="Price D.K."/>
            <person name="Whiteman N."/>
            <person name="Kopp A."/>
            <person name="Matute D.R."/>
            <person name="Petrov D.A."/>
        </authorList>
    </citation>
    <scope>NUCLEOTIDE SEQUENCE [LARGE SCALE GENOMIC DNA]</scope>
</reference>
<feature type="transmembrane region" description="Helical" evidence="2">
    <location>
        <begin position="124"/>
        <end position="143"/>
    </location>
</feature>
<dbReference type="Gene3D" id="1.20.1250.20">
    <property type="entry name" value="MFS general substrate transporter like domains"/>
    <property type="match status" value="2"/>
</dbReference>
<evidence type="ECO:0000256" key="1">
    <source>
        <dbReference type="SAM" id="MobiDB-lite"/>
    </source>
</evidence>
<keyword evidence="2" id="KW-1133">Transmembrane helix</keyword>
<organism evidence="3 4">
    <name type="scientific">Drosophila rhopaloa</name>
    <name type="common">Fruit fly</name>
    <dbReference type="NCBI Taxonomy" id="1041015"/>
    <lineage>
        <taxon>Eukaryota</taxon>
        <taxon>Metazoa</taxon>
        <taxon>Ecdysozoa</taxon>
        <taxon>Arthropoda</taxon>
        <taxon>Hexapoda</taxon>
        <taxon>Insecta</taxon>
        <taxon>Pterygota</taxon>
        <taxon>Neoptera</taxon>
        <taxon>Endopterygota</taxon>
        <taxon>Diptera</taxon>
        <taxon>Brachycera</taxon>
        <taxon>Muscomorpha</taxon>
        <taxon>Ephydroidea</taxon>
        <taxon>Drosophilidae</taxon>
        <taxon>Drosophila</taxon>
        <taxon>Sophophora</taxon>
    </lineage>
</organism>